<dbReference type="SUPFAM" id="SSF81606">
    <property type="entry name" value="PP2C-like"/>
    <property type="match status" value="1"/>
</dbReference>
<gene>
    <name evidence="1" type="ORF">Ccrd_004083</name>
</gene>
<evidence type="ECO:0000313" key="1">
    <source>
        <dbReference type="EMBL" id="KVH93855.1"/>
    </source>
</evidence>
<dbReference type="InterPro" id="IPR036457">
    <property type="entry name" value="PPM-type-like_dom_sf"/>
</dbReference>
<dbReference type="Gene3D" id="3.60.40.10">
    <property type="entry name" value="PPM-type phosphatase domain"/>
    <property type="match status" value="1"/>
</dbReference>
<keyword evidence="2" id="KW-1185">Reference proteome</keyword>
<accession>A0A103XNC5</accession>
<name>A0A103XNC5_CYNCS</name>
<comment type="caution">
    <text evidence="1">The sequence shown here is derived from an EMBL/GenBank/DDBJ whole genome shotgun (WGS) entry which is preliminary data.</text>
</comment>
<dbReference type="EMBL" id="LEKV01004592">
    <property type="protein sequence ID" value="KVH93855.1"/>
    <property type="molecule type" value="Genomic_DNA"/>
</dbReference>
<evidence type="ECO:0000313" key="2">
    <source>
        <dbReference type="Proteomes" id="UP000243975"/>
    </source>
</evidence>
<dbReference type="STRING" id="59895.A0A103XNC5"/>
<dbReference type="Gramene" id="KVH93855">
    <property type="protein sequence ID" value="KVH93855"/>
    <property type="gene ID" value="Ccrd_004083"/>
</dbReference>
<protein>
    <submittedName>
        <fullName evidence="1">Protein phosphatase 2C (PP2C)-like protein</fullName>
    </submittedName>
</protein>
<dbReference type="Proteomes" id="UP000243975">
    <property type="component" value="Unassembled WGS sequence"/>
</dbReference>
<dbReference type="AlphaFoldDB" id="A0A103XNC5"/>
<reference evidence="1 2" key="1">
    <citation type="journal article" date="2016" name="Sci. Rep.">
        <title>The genome sequence of the outbreeding globe artichoke constructed de novo incorporating a phase-aware low-pass sequencing strategy of F1 progeny.</title>
        <authorList>
            <person name="Scaglione D."/>
            <person name="Reyes-Chin-Wo S."/>
            <person name="Acquadro A."/>
            <person name="Froenicke L."/>
            <person name="Portis E."/>
            <person name="Beitel C."/>
            <person name="Tirone M."/>
            <person name="Mauro R."/>
            <person name="Lo Monaco A."/>
            <person name="Mauromicale G."/>
            <person name="Faccioli P."/>
            <person name="Cattivelli L."/>
            <person name="Rieseberg L."/>
            <person name="Michelmore R."/>
            <person name="Lanteri S."/>
        </authorList>
    </citation>
    <scope>NUCLEOTIDE SEQUENCE [LARGE SCALE GENOMIC DNA]</scope>
    <source>
        <strain evidence="1">2C</strain>
    </source>
</reference>
<proteinExistence type="predicted"/>
<sequence>MAPIPSMEKTMAPRPEIVGWRRRFVGEDDSLEKTMAHTPFDVVSLAQTKDELEAAAKRLTETVFNRRSCDNITCIIVKPNHNPAT</sequence>
<organism evidence="1 2">
    <name type="scientific">Cynara cardunculus var. scolymus</name>
    <name type="common">Globe artichoke</name>
    <name type="synonym">Cynara scolymus</name>
    <dbReference type="NCBI Taxonomy" id="59895"/>
    <lineage>
        <taxon>Eukaryota</taxon>
        <taxon>Viridiplantae</taxon>
        <taxon>Streptophyta</taxon>
        <taxon>Embryophyta</taxon>
        <taxon>Tracheophyta</taxon>
        <taxon>Spermatophyta</taxon>
        <taxon>Magnoliopsida</taxon>
        <taxon>eudicotyledons</taxon>
        <taxon>Gunneridae</taxon>
        <taxon>Pentapetalae</taxon>
        <taxon>asterids</taxon>
        <taxon>campanulids</taxon>
        <taxon>Asterales</taxon>
        <taxon>Asteraceae</taxon>
        <taxon>Carduoideae</taxon>
        <taxon>Cardueae</taxon>
        <taxon>Carduinae</taxon>
        <taxon>Cynara</taxon>
    </lineage>
</organism>